<dbReference type="CDD" id="cd06222">
    <property type="entry name" value="RNase_H_like"/>
    <property type="match status" value="1"/>
</dbReference>
<dbReference type="InterPro" id="IPR044730">
    <property type="entry name" value="RNase_H-like_dom_plant"/>
</dbReference>
<evidence type="ECO:0000259" key="1">
    <source>
        <dbReference type="Pfam" id="PF13456"/>
    </source>
</evidence>
<feature type="domain" description="RNase H type-1" evidence="1">
    <location>
        <begin position="83"/>
        <end position="203"/>
    </location>
</feature>
<reference evidence="3" key="1">
    <citation type="journal article" date="2024" name="IScience">
        <title>Strigolactones Initiate the Formation of Haustorium-like Structures in Castilleja.</title>
        <authorList>
            <person name="Buerger M."/>
            <person name="Peterson D."/>
            <person name="Chory J."/>
        </authorList>
    </citation>
    <scope>NUCLEOTIDE SEQUENCE [LARGE SCALE GENOMIC DNA]</scope>
</reference>
<dbReference type="InterPro" id="IPR052929">
    <property type="entry name" value="RNase_H-like_EbsB-rel"/>
</dbReference>
<dbReference type="AlphaFoldDB" id="A0ABD3DHC3"/>
<proteinExistence type="predicted"/>
<name>A0ABD3DHC3_9LAMI</name>
<dbReference type="Gene3D" id="3.30.420.10">
    <property type="entry name" value="Ribonuclease H-like superfamily/Ribonuclease H"/>
    <property type="match status" value="1"/>
</dbReference>
<comment type="caution">
    <text evidence="2">The sequence shown here is derived from an EMBL/GenBank/DDBJ whole genome shotgun (WGS) entry which is preliminary data.</text>
</comment>
<dbReference type="InterPro" id="IPR036397">
    <property type="entry name" value="RNaseH_sf"/>
</dbReference>
<accession>A0ABD3DHC3</accession>
<dbReference type="InterPro" id="IPR012337">
    <property type="entry name" value="RNaseH-like_sf"/>
</dbReference>
<sequence length="233" mass="25867">MDKSCLQFLTLILDRNNKLFENIMDRLEFMVFCAILFDNIWLTRNSIVHGATTPLVNSLQALQSRSSVNQSWNPPPIGWFKINMDAAFKDGNACSGVVIRNANGSFVHAYSMEHKCLDANTAEALAILDSCLVAQKLGLQKVLFESDCLNVVSFINGNSRNYYWTSGPVVEAIDNLKLKMPLWSFSFVPRVCNSAAHALAAWAFCNDFFGNIPLVSIPVNVFCDFGSPLVDAL</sequence>
<dbReference type="Pfam" id="PF13456">
    <property type="entry name" value="RVT_3"/>
    <property type="match status" value="1"/>
</dbReference>
<gene>
    <name evidence="2" type="ORF">CASFOL_012463</name>
</gene>
<dbReference type="InterPro" id="IPR002156">
    <property type="entry name" value="RNaseH_domain"/>
</dbReference>
<dbReference type="PANTHER" id="PTHR47074:SF48">
    <property type="entry name" value="POLYNUCLEOTIDYL TRANSFERASE, RIBONUCLEASE H-LIKE SUPERFAMILY PROTEIN"/>
    <property type="match status" value="1"/>
</dbReference>
<dbReference type="Proteomes" id="UP001632038">
    <property type="component" value="Unassembled WGS sequence"/>
</dbReference>
<organism evidence="2 3">
    <name type="scientific">Castilleja foliolosa</name>
    <dbReference type="NCBI Taxonomy" id="1961234"/>
    <lineage>
        <taxon>Eukaryota</taxon>
        <taxon>Viridiplantae</taxon>
        <taxon>Streptophyta</taxon>
        <taxon>Embryophyta</taxon>
        <taxon>Tracheophyta</taxon>
        <taxon>Spermatophyta</taxon>
        <taxon>Magnoliopsida</taxon>
        <taxon>eudicotyledons</taxon>
        <taxon>Gunneridae</taxon>
        <taxon>Pentapetalae</taxon>
        <taxon>asterids</taxon>
        <taxon>lamiids</taxon>
        <taxon>Lamiales</taxon>
        <taxon>Orobanchaceae</taxon>
        <taxon>Pedicularideae</taxon>
        <taxon>Castillejinae</taxon>
        <taxon>Castilleja</taxon>
    </lineage>
</organism>
<protein>
    <recommendedName>
        <fullName evidence="1">RNase H type-1 domain-containing protein</fullName>
    </recommendedName>
</protein>
<dbReference type="EMBL" id="JAVIJP010000016">
    <property type="protein sequence ID" value="KAL3641648.1"/>
    <property type="molecule type" value="Genomic_DNA"/>
</dbReference>
<dbReference type="SUPFAM" id="SSF53098">
    <property type="entry name" value="Ribonuclease H-like"/>
    <property type="match status" value="1"/>
</dbReference>
<dbReference type="PANTHER" id="PTHR47074">
    <property type="entry name" value="BNAC02G40300D PROTEIN"/>
    <property type="match status" value="1"/>
</dbReference>
<keyword evidence="3" id="KW-1185">Reference proteome</keyword>
<evidence type="ECO:0000313" key="3">
    <source>
        <dbReference type="Proteomes" id="UP001632038"/>
    </source>
</evidence>
<evidence type="ECO:0000313" key="2">
    <source>
        <dbReference type="EMBL" id="KAL3641648.1"/>
    </source>
</evidence>